<dbReference type="GeneID" id="19895478"/>
<dbReference type="VEuPathDB" id="FungiDB:PNEG_01784"/>
<accession>M7P828</accession>
<reference evidence="3" key="1">
    <citation type="journal article" date="2016" name="Nat. Commun.">
        <title>Genome analysis of three Pneumocystis species reveals adaptation mechanisms to life exclusively in mammalian hosts.</title>
        <authorList>
            <person name="Ma L."/>
            <person name="Chen Z."/>
            <person name="Huang D.W."/>
            <person name="Kutty G."/>
            <person name="Ishihara M."/>
            <person name="Wang H."/>
            <person name="Abouelleil A."/>
            <person name="Bishop L."/>
            <person name="Davey E."/>
            <person name="Deng R."/>
            <person name="Deng X."/>
            <person name="Fan L."/>
            <person name="Fantoni G."/>
            <person name="Fitzgerald M."/>
            <person name="Gogineni E."/>
            <person name="Goldberg J.M."/>
            <person name="Handley G."/>
            <person name="Hu X."/>
            <person name="Huber C."/>
            <person name="Jiao X."/>
            <person name="Jones K."/>
            <person name="Levin J.Z."/>
            <person name="Liu Y."/>
            <person name="Macdonald P."/>
            <person name="Melnikov A."/>
            <person name="Raley C."/>
            <person name="Sassi M."/>
            <person name="Sherman B.T."/>
            <person name="Song X."/>
            <person name="Sykes S."/>
            <person name="Tran B."/>
            <person name="Walsh L."/>
            <person name="Xia Y."/>
            <person name="Yang J."/>
            <person name="Young S."/>
            <person name="Zeng Q."/>
            <person name="Zheng X."/>
            <person name="Stephens R."/>
            <person name="Nusbaum C."/>
            <person name="Birren B.W."/>
            <person name="Azadi P."/>
            <person name="Lempicki R.A."/>
            <person name="Cuomo C.A."/>
            <person name="Kovacs J.A."/>
        </authorList>
    </citation>
    <scope>NUCLEOTIDE SEQUENCE [LARGE SCALE GENOMIC DNA]</scope>
    <source>
        <strain evidence="3">B123</strain>
    </source>
</reference>
<evidence type="ECO:0000256" key="1">
    <source>
        <dbReference type="SAM" id="MobiDB-lite"/>
    </source>
</evidence>
<proteinExistence type="predicted"/>
<dbReference type="HOGENOM" id="CLU_1294891_0_0_1"/>
<name>M7P828_PNEMU</name>
<feature type="compositionally biased region" description="Basic and acidic residues" evidence="1">
    <location>
        <begin position="86"/>
        <end position="98"/>
    </location>
</feature>
<evidence type="ECO:0000313" key="2">
    <source>
        <dbReference type="EMBL" id="EMR10030.1"/>
    </source>
</evidence>
<protein>
    <submittedName>
        <fullName evidence="2">Uncharacterized protein</fullName>
    </submittedName>
</protein>
<dbReference type="RefSeq" id="XP_007873752.1">
    <property type="nucleotide sequence ID" value="XM_007875561.2"/>
</dbReference>
<dbReference type="Proteomes" id="UP000011958">
    <property type="component" value="Unassembled WGS sequence"/>
</dbReference>
<feature type="compositionally biased region" description="Basic and acidic residues" evidence="1">
    <location>
        <begin position="132"/>
        <end position="147"/>
    </location>
</feature>
<gene>
    <name evidence="2" type="ORF">PNEG_01784</name>
</gene>
<keyword evidence="3" id="KW-1185">Reference proteome</keyword>
<sequence length="213" mass="24416">MPRPIRHPRDSIILEYSHSFSSGPQASSTPTQDPSNITWVSDLSPIGTSASNKNTVIQEDTSPDPFGFREIRGIRPTFRAIHSKPSPKDLEICEKETSSDSLSSQEKSPSLRSTDDEEHLKLSSKKKSTGIKPKDLKYEENKNNELPKKRRYTRKDQNLTKNIEEEEIYKKDINTDGFKKQTMSSKDIIEYFREVDKFELDVEDVPADYTSEN</sequence>
<organism evidence="2 3">
    <name type="scientific">Pneumocystis murina (strain B123)</name>
    <name type="common">Mouse pneumocystis pneumonia agent</name>
    <name type="synonym">Pneumocystis carinii f. sp. muris</name>
    <dbReference type="NCBI Taxonomy" id="1069680"/>
    <lineage>
        <taxon>Eukaryota</taxon>
        <taxon>Fungi</taxon>
        <taxon>Dikarya</taxon>
        <taxon>Ascomycota</taxon>
        <taxon>Taphrinomycotina</taxon>
        <taxon>Pneumocystomycetes</taxon>
        <taxon>Pneumocystaceae</taxon>
        <taxon>Pneumocystis</taxon>
    </lineage>
</organism>
<feature type="region of interest" description="Disordered" evidence="1">
    <location>
        <begin position="18"/>
        <end position="158"/>
    </location>
</feature>
<comment type="caution">
    <text evidence="2">The sequence shown here is derived from an EMBL/GenBank/DDBJ whole genome shotgun (WGS) entry which is preliminary data.</text>
</comment>
<feature type="compositionally biased region" description="Polar residues" evidence="1">
    <location>
        <begin position="99"/>
        <end position="112"/>
    </location>
</feature>
<dbReference type="AlphaFoldDB" id="M7P828"/>
<evidence type="ECO:0000313" key="3">
    <source>
        <dbReference type="Proteomes" id="UP000011958"/>
    </source>
</evidence>
<dbReference type="OrthoDB" id="5416122at2759"/>
<dbReference type="EMBL" id="AFWA02000008">
    <property type="protein sequence ID" value="EMR10030.1"/>
    <property type="molecule type" value="Genomic_DNA"/>
</dbReference>
<feature type="compositionally biased region" description="Polar residues" evidence="1">
    <location>
        <begin position="18"/>
        <end position="60"/>
    </location>
</feature>